<evidence type="ECO:0008006" key="3">
    <source>
        <dbReference type="Google" id="ProtNLM"/>
    </source>
</evidence>
<protein>
    <recommendedName>
        <fullName evidence="3">EF-hand domain-containing protein</fullName>
    </recommendedName>
</protein>
<dbReference type="Pfam" id="PF08757">
    <property type="entry name" value="CotH"/>
    <property type="match status" value="1"/>
</dbReference>
<feature type="non-terminal residue" evidence="2">
    <location>
        <position position="392"/>
    </location>
</feature>
<feature type="compositionally biased region" description="Basic and acidic residues" evidence="1">
    <location>
        <begin position="198"/>
        <end position="220"/>
    </location>
</feature>
<feature type="compositionally biased region" description="Basic and acidic residues" evidence="1">
    <location>
        <begin position="119"/>
        <end position="171"/>
    </location>
</feature>
<dbReference type="PANTHER" id="PTHR40050:SF1">
    <property type="entry name" value="INNER SPORE COAT PROTEIN H"/>
    <property type="match status" value="1"/>
</dbReference>
<sequence length="392" mass="43034">MKTITAQLLLTGGLMAASAASLTAQPAERSGRGERPDRAAQRKQILDRFDKNKDGELDEEEREAARESFRSGGGPNPFSSQRGRPGGPPDASGRTAGSPPDRGGRARGGGGRGGSRRGQRIELIPKFDKDDDGLLDKAERSAARKYMEEQRGGDGGGDRGQRGGRPPRPDGNRGGSPPSRGDRGARPDPRGGSGRPAPEPRDFSKAERLEPGNDKDLGTKLYDEGTLRTLFIKFKDNEWMEEMEAFYRTDVAVPADLTVDGKLYKNVGLKFRGNSSFRSVSRDLKRSMNLYIDHKHSDQKLLGYKTLNLLNANSDPTFMREVIYSHVARNYIPAFKGNFIKVVINGESWGLYSHIQQYNKDFLEDNFGTRDGVRWKIGAGGGGSGNLRYPGE</sequence>
<reference evidence="2" key="1">
    <citation type="submission" date="2018-05" db="EMBL/GenBank/DDBJ databases">
        <authorList>
            <person name="Lanie J.A."/>
            <person name="Ng W.-L."/>
            <person name="Kazmierczak K.M."/>
            <person name="Andrzejewski T.M."/>
            <person name="Davidsen T.M."/>
            <person name="Wayne K.J."/>
            <person name="Tettelin H."/>
            <person name="Glass J.I."/>
            <person name="Rusch D."/>
            <person name="Podicherti R."/>
            <person name="Tsui H.-C.T."/>
            <person name="Winkler M.E."/>
        </authorList>
    </citation>
    <scope>NUCLEOTIDE SEQUENCE</scope>
</reference>
<dbReference type="InterPro" id="IPR014867">
    <property type="entry name" value="Spore_coat_CotH_CotH2/3/7"/>
</dbReference>
<accession>A0A381SSY9</accession>
<gene>
    <name evidence="2" type="ORF">METZ01_LOCUS60019</name>
</gene>
<dbReference type="EMBL" id="UINC01003533">
    <property type="protein sequence ID" value="SVA07165.1"/>
    <property type="molecule type" value="Genomic_DNA"/>
</dbReference>
<name>A0A381SSY9_9ZZZZ</name>
<evidence type="ECO:0000313" key="2">
    <source>
        <dbReference type="EMBL" id="SVA07165.1"/>
    </source>
</evidence>
<feature type="region of interest" description="Disordered" evidence="1">
    <location>
        <begin position="19"/>
        <end position="220"/>
    </location>
</feature>
<dbReference type="PANTHER" id="PTHR40050">
    <property type="entry name" value="INNER SPORE COAT PROTEIN H"/>
    <property type="match status" value="1"/>
</dbReference>
<proteinExistence type="predicted"/>
<feature type="compositionally biased region" description="Basic and acidic residues" evidence="1">
    <location>
        <begin position="180"/>
        <end position="189"/>
    </location>
</feature>
<dbReference type="AlphaFoldDB" id="A0A381SSY9"/>
<organism evidence="2">
    <name type="scientific">marine metagenome</name>
    <dbReference type="NCBI Taxonomy" id="408172"/>
    <lineage>
        <taxon>unclassified sequences</taxon>
        <taxon>metagenomes</taxon>
        <taxon>ecological metagenomes</taxon>
    </lineage>
</organism>
<feature type="compositionally biased region" description="Basic and acidic residues" evidence="1">
    <location>
        <begin position="29"/>
        <end position="55"/>
    </location>
</feature>
<dbReference type="Gene3D" id="1.10.238.10">
    <property type="entry name" value="EF-hand"/>
    <property type="match status" value="1"/>
</dbReference>
<evidence type="ECO:0000256" key="1">
    <source>
        <dbReference type="SAM" id="MobiDB-lite"/>
    </source>
</evidence>